<dbReference type="InterPro" id="IPR011701">
    <property type="entry name" value="MFS"/>
</dbReference>
<evidence type="ECO:0000256" key="2">
    <source>
        <dbReference type="ARBA" id="ARBA00022448"/>
    </source>
</evidence>
<dbReference type="InterPro" id="IPR036259">
    <property type="entry name" value="MFS_trans_sf"/>
</dbReference>
<evidence type="ECO:0000256" key="5">
    <source>
        <dbReference type="ARBA" id="ARBA00023136"/>
    </source>
</evidence>
<dbReference type="GO" id="GO:0016020">
    <property type="term" value="C:membrane"/>
    <property type="evidence" value="ECO:0007669"/>
    <property type="project" value="UniProtKB-SubCell"/>
</dbReference>
<dbReference type="EMBL" id="CAJVPQ010011063">
    <property type="protein sequence ID" value="CAG8725434.1"/>
    <property type="molecule type" value="Genomic_DNA"/>
</dbReference>
<evidence type="ECO:0000313" key="8">
    <source>
        <dbReference type="Proteomes" id="UP000789570"/>
    </source>
</evidence>
<comment type="subcellular location">
    <subcellularLocation>
        <location evidence="1">Membrane</location>
        <topology evidence="1">Multi-pass membrane protein</topology>
    </subcellularLocation>
</comment>
<proteinExistence type="predicted"/>
<dbReference type="PANTHER" id="PTHR43791">
    <property type="entry name" value="PERMEASE-RELATED"/>
    <property type="match status" value="1"/>
</dbReference>
<feature type="transmembrane region" description="Helical" evidence="6">
    <location>
        <begin position="125"/>
        <end position="147"/>
    </location>
</feature>
<evidence type="ECO:0000256" key="3">
    <source>
        <dbReference type="ARBA" id="ARBA00022692"/>
    </source>
</evidence>
<keyword evidence="5 6" id="KW-0472">Membrane</keyword>
<dbReference type="OrthoDB" id="2985014at2759"/>
<evidence type="ECO:0000256" key="1">
    <source>
        <dbReference type="ARBA" id="ARBA00004141"/>
    </source>
</evidence>
<organism evidence="7 8">
    <name type="scientific">Funneliformis caledonium</name>
    <dbReference type="NCBI Taxonomy" id="1117310"/>
    <lineage>
        <taxon>Eukaryota</taxon>
        <taxon>Fungi</taxon>
        <taxon>Fungi incertae sedis</taxon>
        <taxon>Mucoromycota</taxon>
        <taxon>Glomeromycotina</taxon>
        <taxon>Glomeromycetes</taxon>
        <taxon>Glomerales</taxon>
        <taxon>Glomeraceae</taxon>
        <taxon>Funneliformis</taxon>
    </lineage>
</organism>
<evidence type="ECO:0000313" key="7">
    <source>
        <dbReference type="EMBL" id="CAG8725434.1"/>
    </source>
</evidence>
<reference evidence="7" key="1">
    <citation type="submission" date="2021-06" db="EMBL/GenBank/DDBJ databases">
        <authorList>
            <person name="Kallberg Y."/>
            <person name="Tangrot J."/>
            <person name="Rosling A."/>
        </authorList>
    </citation>
    <scope>NUCLEOTIDE SEQUENCE</scope>
    <source>
        <strain evidence="7">UK204</strain>
    </source>
</reference>
<keyword evidence="2" id="KW-0813">Transport</keyword>
<accession>A0A9N9NDQ4</accession>
<sequence length="260" mass="29697">MSDSKDGTIVTGIDEKFVEDKEFEKKLVRRMDFRIMPLLILLYFLSFLDRGYIIFEVPSNIALIKTSAFLWISFIMFSWGVIVTLMAFGLISARFFLGACEAGLSPGAVYYLATWYKRSEQNARIAYLSIGNSFAGSFSGLLAFSLIQLEGKLNLEGWQWLFLVEGLITVVVAICAYFFISDCPEKSRWLTDKERKYATERLKHDIGKAHILHYDRAHIYAAFTDYKVYLAMIQLFVASISVSSYQLFLPSIVHGMGFSY</sequence>
<evidence type="ECO:0000256" key="4">
    <source>
        <dbReference type="ARBA" id="ARBA00022989"/>
    </source>
</evidence>
<feature type="transmembrane region" description="Helical" evidence="6">
    <location>
        <begin position="67"/>
        <end position="89"/>
    </location>
</feature>
<keyword evidence="4 6" id="KW-1133">Transmembrane helix</keyword>
<feature type="transmembrane region" description="Helical" evidence="6">
    <location>
        <begin position="159"/>
        <end position="180"/>
    </location>
</feature>
<evidence type="ECO:0000256" key="6">
    <source>
        <dbReference type="SAM" id="Phobius"/>
    </source>
</evidence>
<keyword evidence="3 6" id="KW-0812">Transmembrane</keyword>
<dbReference type="Pfam" id="PF07690">
    <property type="entry name" value="MFS_1"/>
    <property type="match status" value="1"/>
</dbReference>
<gene>
    <name evidence="7" type="ORF">FCALED_LOCUS14633</name>
</gene>
<feature type="transmembrane region" description="Helical" evidence="6">
    <location>
        <begin position="35"/>
        <end position="55"/>
    </location>
</feature>
<comment type="caution">
    <text evidence="7">The sequence shown here is derived from an EMBL/GenBank/DDBJ whole genome shotgun (WGS) entry which is preliminary data.</text>
</comment>
<dbReference type="Gene3D" id="1.20.1250.20">
    <property type="entry name" value="MFS general substrate transporter like domains"/>
    <property type="match status" value="1"/>
</dbReference>
<dbReference type="PANTHER" id="PTHR43791:SF36">
    <property type="entry name" value="TRANSPORTER, PUTATIVE (AFU_ORTHOLOGUE AFUA_6G08340)-RELATED"/>
    <property type="match status" value="1"/>
</dbReference>
<feature type="transmembrane region" description="Helical" evidence="6">
    <location>
        <begin position="228"/>
        <end position="248"/>
    </location>
</feature>
<dbReference type="GO" id="GO:0022857">
    <property type="term" value="F:transmembrane transporter activity"/>
    <property type="evidence" value="ECO:0007669"/>
    <property type="project" value="InterPro"/>
</dbReference>
<feature type="non-terminal residue" evidence="7">
    <location>
        <position position="260"/>
    </location>
</feature>
<keyword evidence="8" id="KW-1185">Reference proteome</keyword>
<dbReference type="SUPFAM" id="SSF103473">
    <property type="entry name" value="MFS general substrate transporter"/>
    <property type="match status" value="1"/>
</dbReference>
<dbReference type="Proteomes" id="UP000789570">
    <property type="component" value="Unassembled WGS sequence"/>
</dbReference>
<name>A0A9N9NDQ4_9GLOM</name>
<dbReference type="AlphaFoldDB" id="A0A9N9NDQ4"/>
<protein>
    <submittedName>
        <fullName evidence="7">9160_t:CDS:1</fullName>
    </submittedName>
</protein>